<name>A0A7C5DAS6_UNCW3</name>
<dbReference type="Proteomes" id="UP000886110">
    <property type="component" value="Unassembled WGS sequence"/>
</dbReference>
<sequence>MMGKRELMHNENFIGFVRQYYPLYSNSMLCKLIEQKYGILLKVKDIERMVYELKKERPDLIPPKYPILLRRKILEKLGLPDDPTRTPNMYVMKLSKYLIISKCMNIINSIKNRENVKNVEDIKTETVYISYVDMGGRQPSIVKYLCNMGVIKEWGGRIYTCNVKKLLKLIEKLKNMDSDFVEVYNGNNGNGGNGNNGNNGNGGRI</sequence>
<dbReference type="AlphaFoldDB" id="A0A7C5DAS6"/>
<comment type="caution">
    <text evidence="1">The sequence shown here is derived from an EMBL/GenBank/DDBJ whole genome shotgun (WGS) entry which is preliminary data.</text>
</comment>
<proteinExistence type="predicted"/>
<protein>
    <submittedName>
        <fullName evidence="1">Uncharacterized protein</fullName>
    </submittedName>
</protein>
<dbReference type="EMBL" id="DRTB01000107">
    <property type="protein sequence ID" value="HHE04722.1"/>
    <property type="molecule type" value="Genomic_DNA"/>
</dbReference>
<accession>A0A7C5DAS6</accession>
<organism evidence="1">
    <name type="scientific">candidate division WOR-3 bacterium</name>
    <dbReference type="NCBI Taxonomy" id="2052148"/>
    <lineage>
        <taxon>Bacteria</taxon>
        <taxon>Bacteria division WOR-3</taxon>
    </lineage>
</organism>
<reference evidence="1" key="1">
    <citation type="journal article" date="2020" name="mSystems">
        <title>Genome- and Community-Level Interaction Insights into Carbon Utilization and Element Cycling Functions of Hydrothermarchaeota in Hydrothermal Sediment.</title>
        <authorList>
            <person name="Zhou Z."/>
            <person name="Liu Y."/>
            <person name="Xu W."/>
            <person name="Pan J."/>
            <person name="Luo Z.H."/>
            <person name="Li M."/>
        </authorList>
    </citation>
    <scope>NUCLEOTIDE SEQUENCE [LARGE SCALE GENOMIC DNA]</scope>
    <source>
        <strain evidence="1">HyVt-74</strain>
    </source>
</reference>
<gene>
    <name evidence="1" type="ORF">ENL19_01510</name>
</gene>
<evidence type="ECO:0000313" key="1">
    <source>
        <dbReference type="EMBL" id="HHE04722.1"/>
    </source>
</evidence>